<proteinExistence type="predicted"/>
<evidence type="ECO:0000313" key="3">
    <source>
        <dbReference type="EMBL" id="QHU06945.1"/>
    </source>
</evidence>
<feature type="region of interest" description="Disordered" evidence="1">
    <location>
        <begin position="167"/>
        <end position="280"/>
    </location>
</feature>
<protein>
    <recommendedName>
        <fullName evidence="4">SMODS and SLOG-associating 2TM effector domain-containing protein</fullName>
    </recommendedName>
</protein>
<dbReference type="AlphaFoldDB" id="A0A6C0JMF1"/>
<accession>A0A6C0JMF1</accession>
<organism evidence="3">
    <name type="scientific">viral metagenome</name>
    <dbReference type="NCBI Taxonomy" id="1070528"/>
    <lineage>
        <taxon>unclassified sequences</taxon>
        <taxon>metagenomes</taxon>
        <taxon>organismal metagenomes</taxon>
    </lineage>
</organism>
<keyword evidence="2" id="KW-0812">Transmembrane</keyword>
<feature type="compositionally biased region" description="Polar residues" evidence="1">
    <location>
        <begin position="216"/>
        <end position="226"/>
    </location>
</feature>
<evidence type="ECO:0000256" key="2">
    <source>
        <dbReference type="SAM" id="Phobius"/>
    </source>
</evidence>
<keyword evidence="2" id="KW-0472">Membrane</keyword>
<keyword evidence="2" id="KW-1133">Transmembrane helix</keyword>
<feature type="compositionally biased region" description="Basic residues" evidence="1">
    <location>
        <begin position="171"/>
        <end position="180"/>
    </location>
</feature>
<feature type="compositionally biased region" description="Basic and acidic residues" evidence="1">
    <location>
        <begin position="229"/>
        <end position="241"/>
    </location>
</feature>
<dbReference type="NCBIfam" id="NF033632">
    <property type="entry name" value="SLATT_4"/>
    <property type="match status" value="1"/>
</dbReference>
<feature type="transmembrane region" description="Helical" evidence="2">
    <location>
        <begin position="40"/>
        <end position="61"/>
    </location>
</feature>
<name>A0A6C0JMF1_9ZZZZ</name>
<sequence length="378" mass="42246">MTTWNKYQEGVLKKWSSMSKTYSTMHSIAAEYYSTWDKRLGIPVILLGAAATSSIFTTSAESDTNNIWAYINGGMVLLMTGISGVSKFLGTNEKKAKHTSASFKYTHISMNIDTLLSFPRTDREEQPRQFINEIKLAILEVREHTPDLPTGLVSDYIKKLDKSLTNTQTKVNRHTGHHRNTSVDPHANLSKLNEWNSMPYKRDSNSPPISDRVRSESPSPSDQYYNEDQFPKPEPEPEHARAPVPDLSGTEAGAPASDSSDSNTAPPSPEKKVKFVENQPTPIGDVVVRIHGHIGRQRRRGPAPRLELKNKPVHTRIQIAHNPSLPYKSSIDDSSGIGDNLYTDFLESPAITKKMEHISEKLQYQDSQSESDSGSENE</sequence>
<evidence type="ECO:0008006" key="4">
    <source>
        <dbReference type="Google" id="ProtNLM"/>
    </source>
</evidence>
<dbReference type="EMBL" id="MN740669">
    <property type="protein sequence ID" value="QHU06945.1"/>
    <property type="molecule type" value="Genomic_DNA"/>
</dbReference>
<reference evidence="3" key="1">
    <citation type="journal article" date="2020" name="Nature">
        <title>Giant virus diversity and host interactions through global metagenomics.</title>
        <authorList>
            <person name="Schulz F."/>
            <person name="Roux S."/>
            <person name="Paez-Espino D."/>
            <person name="Jungbluth S."/>
            <person name="Walsh D.A."/>
            <person name="Denef V.J."/>
            <person name="McMahon K.D."/>
            <person name="Konstantinidis K.T."/>
            <person name="Eloe-Fadrosh E.A."/>
            <person name="Kyrpides N.C."/>
            <person name="Woyke T."/>
        </authorList>
    </citation>
    <scope>NUCLEOTIDE SEQUENCE</scope>
    <source>
        <strain evidence="3">GVMAG-S-1038524-41</strain>
    </source>
</reference>
<evidence type="ECO:0000256" key="1">
    <source>
        <dbReference type="SAM" id="MobiDB-lite"/>
    </source>
</evidence>
<feature type="transmembrane region" description="Helical" evidence="2">
    <location>
        <begin position="67"/>
        <end position="89"/>
    </location>
</feature>